<evidence type="ECO:0000313" key="7">
    <source>
        <dbReference type="Proteomes" id="UP000332933"/>
    </source>
</evidence>
<feature type="compositionally biased region" description="Low complexity" evidence="4">
    <location>
        <begin position="358"/>
        <end position="375"/>
    </location>
</feature>
<evidence type="ECO:0000256" key="3">
    <source>
        <dbReference type="PROSITE-ProRule" id="PRU00339"/>
    </source>
</evidence>
<feature type="repeat" description="TPR" evidence="3">
    <location>
        <begin position="560"/>
        <end position="593"/>
    </location>
</feature>
<dbReference type="PANTHER" id="PTHR44858">
    <property type="entry name" value="TETRATRICOPEPTIDE REPEAT PROTEIN 6"/>
    <property type="match status" value="1"/>
</dbReference>
<keyword evidence="7" id="KW-1185">Reference proteome</keyword>
<evidence type="ECO:0000256" key="1">
    <source>
        <dbReference type="ARBA" id="ARBA00022737"/>
    </source>
</evidence>
<dbReference type="EMBL" id="VJMH01005408">
    <property type="protein sequence ID" value="KAF0696326.1"/>
    <property type="molecule type" value="Genomic_DNA"/>
</dbReference>
<dbReference type="Pfam" id="PF13432">
    <property type="entry name" value="TPR_16"/>
    <property type="match status" value="1"/>
</dbReference>
<dbReference type="SMART" id="SM00028">
    <property type="entry name" value="TPR"/>
    <property type="match status" value="14"/>
</dbReference>
<dbReference type="Proteomes" id="UP000332933">
    <property type="component" value="Unassembled WGS sequence"/>
</dbReference>
<keyword evidence="1" id="KW-0677">Repeat</keyword>
<dbReference type="PANTHER" id="PTHR44858:SF1">
    <property type="entry name" value="UDP-N-ACETYLGLUCOSAMINE--PEPTIDE N-ACETYLGLUCOSAMINYLTRANSFERASE SPINDLY-RELATED"/>
    <property type="match status" value="1"/>
</dbReference>
<proteinExistence type="predicted"/>
<evidence type="ECO:0000313" key="6">
    <source>
        <dbReference type="EMBL" id="VFT89732.1"/>
    </source>
</evidence>
<dbReference type="Pfam" id="PF13181">
    <property type="entry name" value="TPR_8"/>
    <property type="match status" value="3"/>
</dbReference>
<dbReference type="PROSITE" id="PS50005">
    <property type="entry name" value="TPR"/>
    <property type="match status" value="5"/>
</dbReference>
<keyword evidence="2 3" id="KW-0802">TPR repeat</keyword>
<dbReference type="Gene3D" id="1.25.40.10">
    <property type="entry name" value="Tetratricopeptide repeat domain"/>
    <property type="match status" value="7"/>
</dbReference>
<dbReference type="InterPro" id="IPR019734">
    <property type="entry name" value="TPR_rpt"/>
</dbReference>
<feature type="region of interest" description="Disordered" evidence="4">
    <location>
        <begin position="358"/>
        <end position="385"/>
    </location>
</feature>
<feature type="repeat" description="TPR" evidence="3">
    <location>
        <begin position="457"/>
        <end position="490"/>
    </location>
</feature>
<evidence type="ECO:0000256" key="2">
    <source>
        <dbReference type="ARBA" id="ARBA00022803"/>
    </source>
</evidence>
<accession>A0A485KWS1</accession>
<dbReference type="AlphaFoldDB" id="A0A485KWS1"/>
<reference evidence="6" key="1">
    <citation type="submission" date="2019-03" db="EMBL/GenBank/DDBJ databases">
        <authorList>
            <person name="Gaulin E."/>
            <person name="Dumas B."/>
        </authorList>
    </citation>
    <scope>NUCLEOTIDE SEQUENCE [LARGE SCALE GENOMIC DNA]</scope>
    <source>
        <strain evidence="6">CBS 568.67</strain>
    </source>
</reference>
<dbReference type="SUPFAM" id="SSF48452">
    <property type="entry name" value="TPR-like"/>
    <property type="match status" value="3"/>
</dbReference>
<gene>
    <name evidence="6" type="primary">Aste57867_12885</name>
    <name evidence="5" type="ORF">As57867_012837</name>
    <name evidence="6" type="ORF">ASTE57867_12885</name>
</gene>
<evidence type="ECO:0000313" key="5">
    <source>
        <dbReference type="EMBL" id="KAF0696326.1"/>
    </source>
</evidence>
<organism evidence="6 7">
    <name type="scientific">Aphanomyces stellatus</name>
    <dbReference type="NCBI Taxonomy" id="120398"/>
    <lineage>
        <taxon>Eukaryota</taxon>
        <taxon>Sar</taxon>
        <taxon>Stramenopiles</taxon>
        <taxon>Oomycota</taxon>
        <taxon>Saprolegniomycetes</taxon>
        <taxon>Saprolegniales</taxon>
        <taxon>Verrucalvaceae</taxon>
        <taxon>Aphanomyces</taxon>
    </lineage>
</organism>
<reference evidence="5" key="2">
    <citation type="submission" date="2019-06" db="EMBL/GenBank/DDBJ databases">
        <title>Genomics analysis of Aphanomyces spp. identifies a new class of oomycete effector associated with host adaptation.</title>
        <authorList>
            <person name="Gaulin E."/>
        </authorList>
    </citation>
    <scope>NUCLEOTIDE SEQUENCE</scope>
    <source>
        <strain evidence="5">CBS 578.67</strain>
    </source>
</reference>
<name>A0A485KWS1_9STRA</name>
<evidence type="ECO:0000256" key="4">
    <source>
        <dbReference type="SAM" id="MobiDB-lite"/>
    </source>
</evidence>
<feature type="repeat" description="TPR" evidence="3">
    <location>
        <begin position="82"/>
        <end position="115"/>
    </location>
</feature>
<feature type="repeat" description="TPR" evidence="3">
    <location>
        <begin position="116"/>
        <end position="149"/>
    </location>
</feature>
<dbReference type="InterPro" id="IPR050498">
    <property type="entry name" value="Ycf3"/>
</dbReference>
<sequence>MSFQIRLHCEEPLSVGDNMEAGDHATAGGFNGPVPDKKTREHQAMEFYQKGVELAHSATNHDEHVKAIELFSLAISIRPNHARYFLARGNSFRSINEHDSAIQDFSLAIELDSTCPAYFANRGASYRKLGRTADALEDFTLAIELDVKKGNHYFNRATVLFDAGYYREAIADFTKSLEDASGGGAARVEYRALHSRGNCHRRMGNMGALCEVAEVDVRMHIELCVTDMLEAIKLEPRNPVGYNALAQCYMEFGDVDSAIKNFSAAVNLQDTSPAYLNNRGQALFRKGQDSFRSALIDFNAAIKLDGKDALAYYNRGLTRLAIAFQDIEKRDAADEKLAARLLTVDVGDSDDELMKPMTASTSAAAASSSSDPATGSDDHDNNQETNNSVVMTGIMSIDEQLDAAIADLDMACALVPGNTRFLFGKAMVVHLKATDDHADEDTTALLHAAMEIDPSHVASKHHMGMLFHVQKKYDKAVEAFTEVLELVPDEPRFHEARGLVFQDIGMHELAIEDFTSSLALAPTPQPVYLYHRGECQLRLGNFQQAVDDLSLAIDLGWCVASVFNARGLAHKGLGLYDRAIEDLTTCVELNKRNVCFRLHRSLCFLDTRAYSDANADLKVALKLAPHDPRSSSFVDAIIGFHAQLPSSYATRLLYYAGLACYHLRAYRDAILQLMQALACHPSEQYIGDLYYHIGLGHANLQEHMEAVKYFTHAIEQATTRKCKVTYVHERAKALQLEAYYEEAIVDFTFVLQHNPSNAHAHFRRAFAYKAVGDLEASAADIEKAKLLDPKNPRLMVTYKNLHDTECIVLCAPGEEVDF</sequence>
<dbReference type="InterPro" id="IPR011990">
    <property type="entry name" value="TPR-like_helical_dom_sf"/>
</dbReference>
<dbReference type="EMBL" id="CAADRA010005429">
    <property type="protein sequence ID" value="VFT89732.1"/>
    <property type="molecule type" value="Genomic_DNA"/>
</dbReference>
<protein>
    <submittedName>
        <fullName evidence="6">Aste57867_12885 protein</fullName>
    </submittedName>
</protein>
<dbReference type="OrthoDB" id="1926212at2759"/>
<feature type="region of interest" description="Disordered" evidence="4">
    <location>
        <begin position="16"/>
        <end position="36"/>
    </location>
</feature>
<feature type="repeat" description="TPR" evidence="3">
    <location>
        <begin position="239"/>
        <end position="272"/>
    </location>
</feature>